<feature type="domain" description="DUF1985" evidence="3">
    <location>
        <begin position="183"/>
        <end position="287"/>
    </location>
</feature>
<feature type="compositionally biased region" description="Polar residues" evidence="2">
    <location>
        <begin position="507"/>
        <end position="518"/>
    </location>
</feature>
<dbReference type="EMBL" id="BTGU01005231">
    <property type="protein sequence ID" value="GMN20980.1"/>
    <property type="molecule type" value="Genomic_DNA"/>
</dbReference>
<sequence length="754" mass="86160">MLSIIYGVSDLFLFSSGFLLLRRATVRLLNANLSLFFPISNFPHTPYSQHLKLRMSESDVPSSPPLIMPSASSSQATTSLLSSSPPGFGRNDREETNEMNINSSNEEVDEEEPDMSRMVLTSEIKELPPLILAEYFSAKVIIRLKMTILEEIQIWLTEEEKTVFRSYPQLGHFIDLPIGGAFSGLYTGGGPSEDEIKAQEQNDELKNKYWPTNKGVSLADVAQKLKELSVTKVRTDDRVKLAFLYMIAGFLMSSDSKKVVNPSWLQYANDLNFFTQYPWGNFCYNQTLDYIKTDLVAKFNKSSTTYNFYGCPWIFQIWAFEAMPKLGEMLANKLALNEKNKNGPRCLRWQIVKNPIGTSFERCLEAMRYPEFTVRPTLNITSKERQRDCYLRMERREDCSDDVIDGLTKLLEGDVILCSVADCDQRYNELRSSHITRDPAMHSRSFPVSSAHEQMIRSSTPVVYHRQHPMPTSPTFLDPATASTSFPTIPTMFEPIRASPPRDEQTHGPTPTFSTHFGPQTDDAMPTASTPTLESLMHYIDHRIGEHETHIKSMLANHEAAMMQKMEEINKAMEENNKTIMEKIEAAMAMHKEPRSGGVNVEFERVFSPGVGTRYSGGDNFDCQQHLLQDEQIREGAEYTHDRVVDMQVDANIENVQKSAGRPERLRKRAAVLRSPYVVQLPNKMQHSSYDAEKRNDRVFGRNNRVVVPVERPRKLRNDRVFGRNNRVVVPVERPRKLRNDRVFGRNNRVVVPV</sequence>
<dbReference type="Pfam" id="PF09331">
    <property type="entry name" value="DUF1985"/>
    <property type="match status" value="1"/>
</dbReference>
<evidence type="ECO:0000256" key="1">
    <source>
        <dbReference type="SAM" id="Coils"/>
    </source>
</evidence>
<protein>
    <recommendedName>
        <fullName evidence="3">DUF1985 domain-containing protein</fullName>
    </recommendedName>
</protein>
<feature type="region of interest" description="Disordered" evidence="2">
    <location>
        <begin position="58"/>
        <end position="114"/>
    </location>
</feature>
<name>A0AA88CKD0_FICCA</name>
<dbReference type="PANTHER" id="PTHR48449">
    <property type="entry name" value="DUF1985 DOMAIN-CONTAINING PROTEIN"/>
    <property type="match status" value="1"/>
</dbReference>
<comment type="caution">
    <text evidence="4">The sequence shown here is derived from an EMBL/GenBank/DDBJ whole genome shotgun (WGS) entry which is preliminary data.</text>
</comment>
<organism evidence="4 5">
    <name type="scientific">Ficus carica</name>
    <name type="common">Common fig</name>
    <dbReference type="NCBI Taxonomy" id="3494"/>
    <lineage>
        <taxon>Eukaryota</taxon>
        <taxon>Viridiplantae</taxon>
        <taxon>Streptophyta</taxon>
        <taxon>Embryophyta</taxon>
        <taxon>Tracheophyta</taxon>
        <taxon>Spermatophyta</taxon>
        <taxon>Magnoliopsida</taxon>
        <taxon>eudicotyledons</taxon>
        <taxon>Gunneridae</taxon>
        <taxon>Pentapetalae</taxon>
        <taxon>rosids</taxon>
        <taxon>fabids</taxon>
        <taxon>Rosales</taxon>
        <taxon>Moraceae</taxon>
        <taxon>Ficeae</taxon>
        <taxon>Ficus</taxon>
    </lineage>
</organism>
<keyword evidence="1" id="KW-0175">Coiled coil</keyword>
<reference evidence="4" key="1">
    <citation type="submission" date="2023-07" db="EMBL/GenBank/DDBJ databases">
        <title>draft genome sequence of fig (Ficus carica).</title>
        <authorList>
            <person name="Takahashi T."/>
            <person name="Nishimura K."/>
        </authorList>
    </citation>
    <scope>NUCLEOTIDE SEQUENCE</scope>
</reference>
<dbReference type="InterPro" id="IPR015410">
    <property type="entry name" value="DUF1985"/>
</dbReference>
<accession>A0AA88CKD0</accession>
<dbReference type="PANTHER" id="PTHR48449:SF1">
    <property type="entry name" value="DUF1985 DOMAIN-CONTAINING PROTEIN"/>
    <property type="match status" value="1"/>
</dbReference>
<feature type="coiled-coil region" evidence="1">
    <location>
        <begin position="555"/>
        <end position="590"/>
    </location>
</feature>
<feature type="non-terminal residue" evidence="4">
    <location>
        <position position="1"/>
    </location>
</feature>
<dbReference type="AlphaFoldDB" id="A0AA88CKD0"/>
<evidence type="ECO:0000259" key="3">
    <source>
        <dbReference type="Pfam" id="PF09331"/>
    </source>
</evidence>
<proteinExistence type="predicted"/>
<feature type="region of interest" description="Disordered" evidence="2">
    <location>
        <begin position="499"/>
        <end position="522"/>
    </location>
</feature>
<dbReference type="Proteomes" id="UP001187192">
    <property type="component" value="Unassembled WGS sequence"/>
</dbReference>
<evidence type="ECO:0000313" key="5">
    <source>
        <dbReference type="Proteomes" id="UP001187192"/>
    </source>
</evidence>
<gene>
    <name evidence="4" type="ORF">TIFTF001_047205</name>
</gene>
<evidence type="ECO:0000256" key="2">
    <source>
        <dbReference type="SAM" id="MobiDB-lite"/>
    </source>
</evidence>
<feature type="compositionally biased region" description="Low complexity" evidence="2">
    <location>
        <begin position="70"/>
        <end position="84"/>
    </location>
</feature>
<evidence type="ECO:0000313" key="4">
    <source>
        <dbReference type="EMBL" id="GMN20980.1"/>
    </source>
</evidence>
<keyword evidence="5" id="KW-1185">Reference proteome</keyword>